<keyword evidence="3" id="KW-0804">Transcription</keyword>
<dbReference type="SUPFAM" id="SSF46689">
    <property type="entry name" value="Homeodomain-like"/>
    <property type="match status" value="1"/>
</dbReference>
<dbReference type="EMBL" id="JBHUIV010000010">
    <property type="protein sequence ID" value="MFD2200871.1"/>
    <property type="molecule type" value="Genomic_DNA"/>
</dbReference>
<evidence type="ECO:0000313" key="6">
    <source>
        <dbReference type="Proteomes" id="UP001597414"/>
    </source>
</evidence>
<comment type="caution">
    <text evidence="5">The sequence shown here is derived from an EMBL/GenBank/DDBJ whole genome shotgun (WGS) entry which is preliminary data.</text>
</comment>
<dbReference type="PROSITE" id="PS01124">
    <property type="entry name" value="HTH_ARAC_FAMILY_2"/>
    <property type="match status" value="1"/>
</dbReference>
<dbReference type="PANTHER" id="PTHR43280:SF28">
    <property type="entry name" value="HTH-TYPE TRANSCRIPTIONAL ACTIVATOR RHAS"/>
    <property type="match status" value="1"/>
</dbReference>
<evidence type="ECO:0000256" key="1">
    <source>
        <dbReference type="ARBA" id="ARBA00023015"/>
    </source>
</evidence>
<evidence type="ECO:0000256" key="2">
    <source>
        <dbReference type="ARBA" id="ARBA00023125"/>
    </source>
</evidence>
<keyword evidence="1" id="KW-0805">Transcription regulation</keyword>
<keyword evidence="2" id="KW-0238">DNA-binding</keyword>
<gene>
    <name evidence="5" type="ORF">ACFSKV_04785</name>
</gene>
<reference evidence="6" key="1">
    <citation type="journal article" date="2019" name="Int. J. Syst. Evol. Microbiol.">
        <title>The Global Catalogue of Microorganisms (GCM) 10K type strain sequencing project: providing services to taxonomists for standard genome sequencing and annotation.</title>
        <authorList>
            <consortium name="The Broad Institute Genomics Platform"/>
            <consortium name="The Broad Institute Genome Sequencing Center for Infectious Disease"/>
            <person name="Wu L."/>
            <person name="Ma J."/>
        </authorList>
    </citation>
    <scope>NUCLEOTIDE SEQUENCE [LARGE SCALE GENOMIC DNA]</scope>
    <source>
        <strain evidence="6">KCTC 19812</strain>
    </source>
</reference>
<evidence type="ECO:0000313" key="5">
    <source>
        <dbReference type="EMBL" id="MFD2200871.1"/>
    </source>
</evidence>
<feature type="domain" description="HTH araC/xylS-type" evidence="4">
    <location>
        <begin position="159"/>
        <end position="257"/>
    </location>
</feature>
<evidence type="ECO:0000256" key="3">
    <source>
        <dbReference type="ARBA" id="ARBA00023163"/>
    </source>
</evidence>
<protein>
    <submittedName>
        <fullName evidence="5">Helix-turn-helix transcriptional regulator</fullName>
    </submittedName>
</protein>
<organism evidence="5 6">
    <name type="scientific">Shivajiella indica</name>
    <dbReference type="NCBI Taxonomy" id="872115"/>
    <lineage>
        <taxon>Bacteria</taxon>
        <taxon>Pseudomonadati</taxon>
        <taxon>Bacteroidota</taxon>
        <taxon>Cytophagia</taxon>
        <taxon>Cytophagales</taxon>
        <taxon>Cyclobacteriaceae</taxon>
        <taxon>Shivajiella</taxon>
    </lineage>
</organism>
<accession>A0ABW5B6R6</accession>
<name>A0ABW5B6R6_9BACT</name>
<dbReference type="InterPro" id="IPR018060">
    <property type="entry name" value="HTH_AraC"/>
</dbReference>
<dbReference type="Gene3D" id="1.10.10.60">
    <property type="entry name" value="Homeodomain-like"/>
    <property type="match status" value="1"/>
</dbReference>
<evidence type="ECO:0000259" key="4">
    <source>
        <dbReference type="PROSITE" id="PS01124"/>
    </source>
</evidence>
<dbReference type="SMART" id="SM00342">
    <property type="entry name" value="HTH_ARAC"/>
    <property type="match status" value="1"/>
</dbReference>
<dbReference type="Proteomes" id="UP001597414">
    <property type="component" value="Unassembled WGS sequence"/>
</dbReference>
<dbReference type="InterPro" id="IPR009057">
    <property type="entry name" value="Homeodomain-like_sf"/>
</dbReference>
<sequence>MKIKNASPNNVLRDIVKEYYFIHLDAKSKTKQIPIIDDCSYDLIFFKEAKAIFVCDTIPKNILINEKIFTIHNLKPPFKIRFDKTLTFFTIKLQPWVNGYFFSHLMGRGIINLESLDEKLLEFYRDVFKKENIEKIFMIADELMLHKNFDLSNSMVLVKSICQYIEEKKGIITVNELGEHFNKSRQYLNKIFKREVLYSLKYFITASRILSLVKYKSKNSDISLTTICYEYGYFDQPHFIADFKKVCGVTPTQFFNNLPEFLLRH</sequence>
<dbReference type="PANTHER" id="PTHR43280">
    <property type="entry name" value="ARAC-FAMILY TRANSCRIPTIONAL REGULATOR"/>
    <property type="match status" value="1"/>
</dbReference>
<proteinExistence type="predicted"/>
<dbReference type="Pfam" id="PF12833">
    <property type="entry name" value="HTH_18"/>
    <property type="match status" value="1"/>
</dbReference>
<keyword evidence="6" id="KW-1185">Reference proteome</keyword>
<dbReference type="RefSeq" id="WP_380800747.1">
    <property type="nucleotide sequence ID" value="NZ_JBHUIV010000010.1"/>
</dbReference>